<dbReference type="InterPro" id="IPR003439">
    <property type="entry name" value="ABC_transporter-like_ATP-bd"/>
</dbReference>
<reference evidence="6 7" key="1">
    <citation type="submission" date="2017-02" db="EMBL/GenBank/DDBJ databases">
        <authorList>
            <person name="Varghese N."/>
            <person name="Submissions S."/>
        </authorList>
    </citation>
    <scope>NUCLEOTIDE SEQUENCE [LARGE SCALE GENOMIC DNA]</scope>
    <source>
        <strain evidence="6 7">VKM Ac-1787</strain>
    </source>
</reference>
<dbReference type="Proteomes" id="UP000190827">
    <property type="component" value="Unassembled WGS sequence"/>
</dbReference>
<keyword evidence="2" id="KW-0813">Transport</keyword>
<accession>A0ABY1LMG0</accession>
<keyword evidence="3" id="KW-0547">Nucleotide-binding</keyword>
<keyword evidence="4" id="KW-0067">ATP-binding</keyword>
<evidence type="ECO:0000313" key="6">
    <source>
        <dbReference type="EMBL" id="SKC61030.1"/>
    </source>
</evidence>
<evidence type="ECO:0000256" key="1">
    <source>
        <dbReference type="ARBA" id="ARBA00005417"/>
    </source>
</evidence>
<dbReference type="SMART" id="SM00382">
    <property type="entry name" value="AAA"/>
    <property type="match status" value="1"/>
</dbReference>
<comment type="similarity">
    <text evidence="1">Belongs to the ABC transporter superfamily.</text>
</comment>
<feature type="domain" description="ABC transporter" evidence="5">
    <location>
        <begin position="12"/>
        <end position="252"/>
    </location>
</feature>
<organism evidence="6 7">
    <name type="scientific">Plantibacter cousiniae</name>
    <name type="common">nom. nud.</name>
    <dbReference type="NCBI Taxonomy" id="199709"/>
    <lineage>
        <taxon>Bacteria</taxon>
        <taxon>Bacillati</taxon>
        <taxon>Actinomycetota</taxon>
        <taxon>Actinomycetes</taxon>
        <taxon>Micrococcales</taxon>
        <taxon>Microbacteriaceae</taxon>
        <taxon>Plantibacter</taxon>
    </lineage>
</organism>
<dbReference type="PROSITE" id="PS00211">
    <property type="entry name" value="ABC_TRANSPORTER_1"/>
    <property type="match status" value="1"/>
</dbReference>
<dbReference type="InterPro" id="IPR027417">
    <property type="entry name" value="P-loop_NTPase"/>
</dbReference>
<proteinExistence type="inferred from homology"/>
<keyword evidence="7" id="KW-1185">Reference proteome</keyword>
<dbReference type="InterPro" id="IPR050319">
    <property type="entry name" value="ABC_transp_ATP-bind"/>
</dbReference>
<dbReference type="CDD" id="cd03257">
    <property type="entry name" value="ABC_NikE_OppD_transporters"/>
    <property type="match status" value="1"/>
</dbReference>
<evidence type="ECO:0000256" key="3">
    <source>
        <dbReference type="ARBA" id="ARBA00022741"/>
    </source>
</evidence>
<gene>
    <name evidence="6" type="ORF">SAMN06295973_2452</name>
</gene>
<dbReference type="Gene3D" id="3.40.50.300">
    <property type="entry name" value="P-loop containing nucleotide triphosphate hydrolases"/>
    <property type="match status" value="1"/>
</dbReference>
<evidence type="ECO:0000256" key="4">
    <source>
        <dbReference type="ARBA" id="ARBA00022840"/>
    </source>
</evidence>
<evidence type="ECO:0000313" key="7">
    <source>
        <dbReference type="Proteomes" id="UP000190827"/>
    </source>
</evidence>
<dbReference type="RefSeq" id="WP_079706035.1">
    <property type="nucleotide sequence ID" value="NZ_FUZO01000001.1"/>
</dbReference>
<comment type="caution">
    <text evidence="6">The sequence shown here is derived from an EMBL/GenBank/DDBJ whole genome shotgun (WGS) entry which is preliminary data.</text>
</comment>
<protein>
    <submittedName>
        <fullName evidence="6">ABC-type dipeptide/oligopeptide/nickel transport system, ATPase component</fullName>
    </submittedName>
</protein>
<name>A0ABY1LMG0_9MICO</name>
<dbReference type="EMBL" id="FUZO01000001">
    <property type="protein sequence ID" value="SKC61030.1"/>
    <property type="molecule type" value="Genomic_DNA"/>
</dbReference>
<dbReference type="PROSITE" id="PS50893">
    <property type="entry name" value="ABC_TRANSPORTER_2"/>
    <property type="match status" value="1"/>
</dbReference>
<dbReference type="Pfam" id="PF00005">
    <property type="entry name" value="ABC_tran"/>
    <property type="match status" value="1"/>
</dbReference>
<dbReference type="SUPFAM" id="SSF52540">
    <property type="entry name" value="P-loop containing nucleoside triphosphate hydrolases"/>
    <property type="match status" value="1"/>
</dbReference>
<dbReference type="PANTHER" id="PTHR43776">
    <property type="entry name" value="TRANSPORT ATP-BINDING PROTEIN"/>
    <property type="match status" value="1"/>
</dbReference>
<dbReference type="PANTHER" id="PTHR43776:SF7">
    <property type="entry name" value="D,D-DIPEPTIDE TRANSPORT ATP-BINDING PROTEIN DDPF-RELATED"/>
    <property type="match status" value="1"/>
</dbReference>
<sequence length="260" mass="27778">MTDAPITTTPILELDAVGFRYRGGQEALADVSLAVGAGEAVGIVGQSGAGKSTLLRLLLGLDRPTTGSVRFDGGALDPRDRTRVRRFRASVQAVFQDPYSSLDPRQRIGRIVAEPLRSLRLATTEQATVRATEALEAVGLPADAASRFPHEFSGGQRQRIAIARAIVPNPRLLLADEPVSALDMSTRIQIIELLAELRASNGLALVMVSHDLGTVAALCERTMVLRHGQVVEAGATAQVLHDPAEAYTKQLIAAIPRLPR</sequence>
<dbReference type="InterPro" id="IPR017871">
    <property type="entry name" value="ABC_transporter-like_CS"/>
</dbReference>
<evidence type="ECO:0000259" key="5">
    <source>
        <dbReference type="PROSITE" id="PS50893"/>
    </source>
</evidence>
<dbReference type="InterPro" id="IPR003593">
    <property type="entry name" value="AAA+_ATPase"/>
</dbReference>
<evidence type="ECO:0000256" key="2">
    <source>
        <dbReference type="ARBA" id="ARBA00022448"/>
    </source>
</evidence>